<evidence type="ECO:0000256" key="4">
    <source>
        <dbReference type="SAM" id="Phobius"/>
    </source>
</evidence>
<organism evidence="5 6">
    <name type="scientific">Hoyosella altamirensis</name>
    <dbReference type="NCBI Taxonomy" id="616997"/>
    <lineage>
        <taxon>Bacteria</taxon>
        <taxon>Bacillati</taxon>
        <taxon>Actinomycetota</taxon>
        <taxon>Actinomycetes</taxon>
        <taxon>Mycobacteriales</taxon>
        <taxon>Hoyosellaceae</taxon>
        <taxon>Hoyosella</taxon>
    </lineage>
</organism>
<dbReference type="InterPro" id="IPR032710">
    <property type="entry name" value="NTF2-like_dom_sf"/>
</dbReference>
<proteinExistence type="predicted"/>
<dbReference type="SUPFAM" id="SSF54427">
    <property type="entry name" value="NTF2-like"/>
    <property type="match status" value="1"/>
</dbReference>
<evidence type="ECO:0000313" key="5">
    <source>
        <dbReference type="EMBL" id="MBB3037674.1"/>
    </source>
</evidence>
<reference evidence="5 6" key="1">
    <citation type="submission" date="2020-08" db="EMBL/GenBank/DDBJ databases">
        <title>Sequencing the genomes of 1000 actinobacteria strains.</title>
        <authorList>
            <person name="Klenk H.-P."/>
        </authorList>
    </citation>
    <scope>NUCLEOTIDE SEQUENCE [LARGE SCALE GENOMIC DNA]</scope>
    <source>
        <strain evidence="5 6">DSM 45258</strain>
    </source>
</reference>
<keyword evidence="4" id="KW-1133">Transmembrane helix</keyword>
<dbReference type="AlphaFoldDB" id="A0A839RNF0"/>
<dbReference type="Proteomes" id="UP000567922">
    <property type="component" value="Unassembled WGS sequence"/>
</dbReference>
<gene>
    <name evidence="5" type="ORF">FHU29_002123</name>
</gene>
<dbReference type="PANTHER" id="PTHR37042">
    <property type="entry name" value="OUTER MEMBRANE PROTEIN RV1973"/>
    <property type="match status" value="1"/>
</dbReference>
<evidence type="ECO:0000256" key="2">
    <source>
        <dbReference type="ARBA" id="ARBA00023136"/>
    </source>
</evidence>
<evidence type="ECO:0000256" key="3">
    <source>
        <dbReference type="SAM" id="MobiDB-lite"/>
    </source>
</evidence>
<evidence type="ECO:0000313" key="6">
    <source>
        <dbReference type="Proteomes" id="UP000567922"/>
    </source>
</evidence>
<feature type="compositionally biased region" description="Polar residues" evidence="3">
    <location>
        <begin position="27"/>
        <end position="39"/>
    </location>
</feature>
<keyword evidence="4" id="KW-0812">Transmembrane</keyword>
<dbReference type="EMBL" id="JACHWS010000002">
    <property type="protein sequence ID" value="MBB3037674.1"/>
    <property type="molecule type" value="Genomic_DNA"/>
</dbReference>
<dbReference type="GO" id="GO:0016020">
    <property type="term" value="C:membrane"/>
    <property type="evidence" value="ECO:0007669"/>
    <property type="project" value="UniProtKB-SubCell"/>
</dbReference>
<comment type="caution">
    <text evidence="5">The sequence shown here is derived from an EMBL/GenBank/DDBJ whole genome shotgun (WGS) entry which is preliminary data.</text>
</comment>
<accession>A0A839RNF0</accession>
<name>A0A839RNF0_9ACTN</name>
<feature type="region of interest" description="Disordered" evidence="3">
    <location>
        <begin position="1"/>
        <end position="61"/>
    </location>
</feature>
<evidence type="ECO:0000256" key="1">
    <source>
        <dbReference type="ARBA" id="ARBA00004370"/>
    </source>
</evidence>
<dbReference type="RefSeq" id="WP_064441081.1">
    <property type="nucleotide sequence ID" value="NZ_BDDI01000011.1"/>
</dbReference>
<keyword evidence="2 4" id="KW-0472">Membrane</keyword>
<sequence>MSRPRRTTPGPGGKNRRPKLAGHGSSRDPQVQGTASDASTGPKRRSDKRAGGGSGRHSAGRSALAGVNTRLLSATIIVGAIAIAGAVVLAVVHGPSALRGQPQSDGIAFVDQAATTEVENRTKEALAAVFSYDHRTLDEDFDRALSFLTEDMQDEYRQTIDATRQAAEQRQATVEMAIRHAGVHALSNDEAELLALSLVSTEYDDVPGEMYSGPLRVVLKKVDGDWLIDSIDER</sequence>
<protein>
    <submittedName>
        <fullName evidence="5">Mce-associated membrane protein</fullName>
    </submittedName>
</protein>
<dbReference type="OrthoDB" id="5196392at2"/>
<comment type="subcellular location">
    <subcellularLocation>
        <location evidence="1">Membrane</location>
    </subcellularLocation>
</comment>
<feature type="transmembrane region" description="Helical" evidence="4">
    <location>
        <begin position="71"/>
        <end position="92"/>
    </location>
</feature>
<dbReference type="PANTHER" id="PTHR37042:SF4">
    <property type="entry name" value="OUTER MEMBRANE PROTEIN RV1973"/>
    <property type="match status" value="1"/>
</dbReference>
<keyword evidence="6" id="KW-1185">Reference proteome</keyword>